<dbReference type="Gene3D" id="1.10.150.720">
    <property type="entry name" value="Haloacid dehalogenase-like hydrolase"/>
    <property type="match status" value="1"/>
</dbReference>
<dbReference type="EMBL" id="JAZHXJ010000111">
    <property type="protein sequence ID" value="KAL1874016.1"/>
    <property type="molecule type" value="Genomic_DNA"/>
</dbReference>
<comment type="caution">
    <text evidence="1">The sequence shown here is derived from an EMBL/GenBank/DDBJ whole genome shotgun (WGS) entry which is preliminary data.</text>
</comment>
<dbReference type="InterPro" id="IPR051828">
    <property type="entry name" value="HAD-like_hydrolase_domain"/>
</dbReference>
<organism evidence="1 2">
    <name type="scientific">Phialemonium thermophilum</name>
    <dbReference type="NCBI Taxonomy" id="223376"/>
    <lineage>
        <taxon>Eukaryota</taxon>
        <taxon>Fungi</taxon>
        <taxon>Dikarya</taxon>
        <taxon>Ascomycota</taxon>
        <taxon>Pezizomycotina</taxon>
        <taxon>Sordariomycetes</taxon>
        <taxon>Sordariomycetidae</taxon>
        <taxon>Cephalothecales</taxon>
        <taxon>Cephalothecaceae</taxon>
        <taxon>Phialemonium</taxon>
    </lineage>
</organism>
<dbReference type="Pfam" id="PF00702">
    <property type="entry name" value="Hydrolase"/>
    <property type="match status" value="1"/>
</dbReference>
<dbReference type="Proteomes" id="UP001586593">
    <property type="component" value="Unassembled WGS sequence"/>
</dbReference>
<reference evidence="1 2" key="1">
    <citation type="journal article" date="2024" name="Commun. Biol.">
        <title>Comparative genomic analysis of thermophilic fungi reveals convergent evolutionary adaptations and gene losses.</title>
        <authorList>
            <person name="Steindorff A.S."/>
            <person name="Aguilar-Pontes M.V."/>
            <person name="Robinson A.J."/>
            <person name="Andreopoulos B."/>
            <person name="LaButti K."/>
            <person name="Kuo A."/>
            <person name="Mondo S."/>
            <person name="Riley R."/>
            <person name="Otillar R."/>
            <person name="Haridas S."/>
            <person name="Lipzen A."/>
            <person name="Grimwood J."/>
            <person name="Schmutz J."/>
            <person name="Clum A."/>
            <person name="Reid I.D."/>
            <person name="Moisan M.C."/>
            <person name="Butler G."/>
            <person name="Nguyen T.T.M."/>
            <person name="Dewar K."/>
            <person name="Conant G."/>
            <person name="Drula E."/>
            <person name="Henrissat B."/>
            <person name="Hansel C."/>
            <person name="Singer S."/>
            <person name="Hutchinson M.I."/>
            <person name="de Vries R.P."/>
            <person name="Natvig D.O."/>
            <person name="Powell A.J."/>
            <person name="Tsang A."/>
            <person name="Grigoriev I.V."/>
        </authorList>
    </citation>
    <scope>NUCLEOTIDE SEQUENCE [LARGE SCALE GENOMIC DNA]</scope>
    <source>
        <strain evidence="1 2">ATCC 24622</strain>
    </source>
</reference>
<dbReference type="InterPro" id="IPR036412">
    <property type="entry name" value="HAD-like_sf"/>
</dbReference>
<keyword evidence="2" id="KW-1185">Reference proteome</keyword>
<sequence length="307" mass="34340">MPSKRHLLLCFDAFGTLFKPRMPIAQQYAEVARQCGLIGVAEHQLQDAFRAAFKSEAKAHPNYGRATGMGAEKWWANIIRKTFSPLLSDEQALPDELVPRLLHRFSSDEGYSMVPQLPYLLKVLKEPRSGRLFDKLVIGVITNSDDRVPKILSSFGLRVSPLRYGTEPDRVSAVVAPGTDYDIDFHCMSYDVGFEKPDRKIFEAAEDMLRVVLRGRFGASSTASDLTNWDKIYVGDDYDKDVVGALNSGWQAAFLEPGNESEPRHDIKKLTSLQPQLQPEGPSALFGHRLVSVPDLKTLVHHLVSET</sequence>
<gene>
    <name evidence="1" type="ORF">VTK73DRAFT_570</name>
</gene>
<name>A0ABR3XE45_9PEZI</name>
<dbReference type="SUPFAM" id="SSF56784">
    <property type="entry name" value="HAD-like"/>
    <property type="match status" value="1"/>
</dbReference>
<dbReference type="PANTHER" id="PTHR46191">
    <property type="match status" value="1"/>
</dbReference>
<evidence type="ECO:0000313" key="2">
    <source>
        <dbReference type="Proteomes" id="UP001586593"/>
    </source>
</evidence>
<proteinExistence type="predicted"/>
<dbReference type="InterPro" id="IPR023214">
    <property type="entry name" value="HAD_sf"/>
</dbReference>
<dbReference type="InterPro" id="IPR044924">
    <property type="entry name" value="HAD-SF_hydro_IA_REG-2-like_cap"/>
</dbReference>
<dbReference type="Gene3D" id="3.40.50.1000">
    <property type="entry name" value="HAD superfamily/HAD-like"/>
    <property type="match status" value="1"/>
</dbReference>
<accession>A0ABR3XE45</accession>
<evidence type="ECO:0000313" key="1">
    <source>
        <dbReference type="EMBL" id="KAL1874016.1"/>
    </source>
</evidence>
<protein>
    <submittedName>
        <fullName evidence="1">Uncharacterized protein</fullName>
    </submittedName>
</protein>
<dbReference type="PANTHER" id="PTHR46191:SF2">
    <property type="entry name" value="HALOACID DEHALOGENASE-LIKE HYDROLASE DOMAIN-CONTAINING PROTEIN 3"/>
    <property type="match status" value="1"/>
</dbReference>